<proteinExistence type="predicted"/>
<name>A0ACB7YMA6_9ERIC</name>
<sequence>MDASLMSLPKVFPLFFLLIVAISLSYSYGNLDVACLESEKHALLSFKKSLKDPSSRLSSWDVEADCCKWAGVVCNNLTGHVRELHLQNPYDIGYRFDDTFYVFEAKYEAYVKQMLGGEVNPSLLDLKHLSYLDLSQNDFGGIPIPSFLGSLTSLRYLNLSDSGFAGTVPHQLGNLTSLRSLGLKGPYPYSDFRSDVENLDWLFGLSTLEHLDLSHVKLNKTRNWLQVINKLPSLVELRLSHCALDHMPPLEKVNFTSLVVLDLSENEFNDSMPRWIFSLSSLVYLNLASSEFKGSLPDSFWNLTSLRVLDVSFNYNLSSTFPNSLWSVNGLVSLNLGGIGFEGPIPSGLQNMSNLRVLDLSDNSDFNFSIPNWLYSFRYLEMLDLGGTGLHGTLSSSIENLTSLVTLDLWYTKLRGRVPREMGNLCNLRVLDMSLNRIEGNISELFESLSGCISHSLVYLQCVRCGLSGHLTDQLEQFKSLKVLYLGGNSLSGPIPVSFGRCSALKAVSLAGNKLTDSLPENFGHLSNLEEISLDNNLLEGVVSEVHFVNLTSLKGLSASGNQLVLKVSPNWIPPFQLETLGLSSWRLGPQFPRWLRSQKGFQYMDLSGTGISDSVPQWFWDLSSSFGYLNLSHNQIQGKIPNIPKLDDGYRVICLGSNQFSGPLLRLSSNVSKLDLSNNSFSGDISHFLCDRNDEPNQLEILHLGENKLSGEIPDCWENWPNLKVIKLGNNHLSGNIPSSLGFLSRLESLHLRNNSLSGEVPLTLENCTQLVTVDLGLNLIVGSFPTWLGRSLSKLKILSLRSNYFHGQIPVELCHLSSLQILDLANNNFSGPIPHCLKNLTAMVVKQDSSDRIFYSTYSGVFLENAFVVTKGQELQYDTILALATSMDLSDNNISEEIPEEITSLLGLRSLNLSGNHLTGVIPKEIGNMGLLESLDLSRNQLSGKIPQSMSGLTFLSYLNVSHNNLSGRIPSSTQLQSFNSSSFTGNRLCGPPLTQNCSTDGAPPEGHDEEGTKSEVEWFYVTAALGFVVGFWVVLGPLLYKRSWRDTYFEFLDEMWKRICICLGRF</sequence>
<evidence type="ECO:0000313" key="1">
    <source>
        <dbReference type="EMBL" id="KAH7853980.1"/>
    </source>
</evidence>
<protein>
    <submittedName>
        <fullName evidence="1">Uncharacterized protein</fullName>
    </submittedName>
</protein>
<gene>
    <name evidence="1" type="ORF">Vadar_008800</name>
</gene>
<accession>A0ACB7YMA6</accession>
<organism evidence="1 2">
    <name type="scientific">Vaccinium darrowii</name>
    <dbReference type="NCBI Taxonomy" id="229202"/>
    <lineage>
        <taxon>Eukaryota</taxon>
        <taxon>Viridiplantae</taxon>
        <taxon>Streptophyta</taxon>
        <taxon>Embryophyta</taxon>
        <taxon>Tracheophyta</taxon>
        <taxon>Spermatophyta</taxon>
        <taxon>Magnoliopsida</taxon>
        <taxon>eudicotyledons</taxon>
        <taxon>Gunneridae</taxon>
        <taxon>Pentapetalae</taxon>
        <taxon>asterids</taxon>
        <taxon>Ericales</taxon>
        <taxon>Ericaceae</taxon>
        <taxon>Vaccinioideae</taxon>
        <taxon>Vaccinieae</taxon>
        <taxon>Vaccinium</taxon>
    </lineage>
</organism>
<reference evidence="1 2" key="1">
    <citation type="journal article" date="2021" name="Hortic Res">
        <title>High-quality reference genome and annotation aids understanding of berry development for evergreen blueberry (Vaccinium darrowii).</title>
        <authorList>
            <person name="Yu J."/>
            <person name="Hulse-Kemp A.M."/>
            <person name="Babiker E."/>
            <person name="Staton M."/>
        </authorList>
    </citation>
    <scope>NUCLEOTIDE SEQUENCE [LARGE SCALE GENOMIC DNA]</scope>
    <source>
        <strain evidence="2">cv. NJ 8807/NJ 8810</strain>
        <tissue evidence="1">Young leaf</tissue>
    </source>
</reference>
<keyword evidence="2" id="KW-1185">Reference proteome</keyword>
<dbReference type="EMBL" id="CM037161">
    <property type="protein sequence ID" value="KAH7853980.1"/>
    <property type="molecule type" value="Genomic_DNA"/>
</dbReference>
<dbReference type="Proteomes" id="UP000828048">
    <property type="component" value="Chromosome 11"/>
</dbReference>
<evidence type="ECO:0000313" key="2">
    <source>
        <dbReference type="Proteomes" id="UP000828048"/>
    </source>
</evidence>
<comment type="caution">
    <text evidence="1">The sequence shown here is derived from an EMBL/GenBank/DDBJ whole genome shotgun (WGS) entry which is preliminary data.</text>
</comment>